<dbReference type="GO" id="GO:0005524">
    <property type="term" value="F:ATP binding"/>
    <property type="evidence" value="ECO:0007669"/>
    <property type="project" value="UniProtKB-KW"/>
</dbReference>
<dbReference type="RefSeq" id="WP_081030429.1">
    <property type="nucleotide sequence ID" value="NZ_CZBI01000002.1"/>
</dbReference>
<name>A0A174S2I4_BACT4</name>
<evidence type="ECO:0000256" key="11">
    <source>
        <dbReference type="ARBA" id="ARBA00023163"/>
    </source>
</evidence>
<evidence type="ECO:0000259" key="17">
    <source>
        <dbReference type="PROSITE" id="PS50110"/>
    </source>
</evidence>
<dbReference type="SMART" id="SM00387">
    <property type="entry name" value="HATPase_c"/>
    <property type="match status" value="1"/>
</dbReference>
<dbReference type="PROSITE" id="PS50110">
    <property type="entry name" value="RESPONSE_REGULATORY"/>
    <property type="match status" value="1"/>
</dbReference>
<dbReference type="InterPro" id="IPR011006">
    <property type="entry name" value="CheY-like_superfamily"/>
</dbReference>
<evidence type="ECO:0000256" key="2">
    <source>
        <dbReference type="ARBA" id="ARBA00012438"/>
    </source>
</evidence>
<feature type="transmembrane region" description="Helical" evidence="13">
    <location>
        <begin position="789"/>
        <end position="807"/>
    </location>
</feature>
<accession>A0A174S2I4</accession>
<keyword evidence="5" id="KW-0547">Nucleotide-binding</keyword>
<dbReference type="Pfam" id="PF07494">
    <property type="entry name" value="Reg_prop"/>
    <property type="match status" value="2"/>
</dbReference>
<evidence type="ECO:0000256" key="7">
    <source>
        <dbReference type="ARBA" id="ARBA00022840"/>
    </source>
</evidence>
<dbReference type="InterPro" id="IPR036890">
    <property type="entry name" value="HATPase_C_sf"/>
</dbReference>
<evidence type="ECO:0000256" key="9">
    <source>
        <dbReference type="ARBA" id="ARBA00023015"/>
    </source>
</evidence>
<dbReference type="Gene3D" id="3.40.50.2300">
    <property type="match status" value="1"/>
</dbReference>
<dbReference type="Gene3D" id="3.30.565.10">
    <property type="entry name" value="Histidine kinase-like ATPase, C-terminal domain"/>
    <property type="match status" value="1"/>
</dbReference>
<dbReference type="InterPro" id="IPR036097">
    <property type="entry name" value="HisK_dim/P_sf"/>
</dbReference>
<gene>
    <name evidence="18" type="primary">arcB_3</name>
    <name evidence="18" type="ORF">ERS852557_02090</name>
</gene>
<dbReference type="InterPro" id="IPR018062">
    <property type="entry name" value="HTH_AraC-typ_CS"/>
</dbReference>
<dbReference type="InterPro" id="IPR004358">
    <property type="entry name" value="Sig_transdc_His_kin-like_C"/>
</dbReference>
<keyword evidence="13" id="KW-0812">Transmembrane</keyword>
<evidence type="ECO:0000256" key="8">
    <source>
        <dbReference type="ARBA" id="ARBA00023012"/>
    </source>
</evidence>
<dbReference type="SMART" id="SM00388">
    <property type="entry name" value="HisKA"/>
    <property type="match status" value="1"/>
</dbReference>
<evidence type="ECO:0000256" key="14">
    <source>
        <dbReference type="SAM" id="SignalP"/>
    </source>
</evidence>
<dbReference type="SUPFAM" id="SSF52172">
    <property type="entry name" value="CheY-like"/>
    <property type="match status" value="1"/>
</dbReference>
<dbReference type="PANTHER" id="PTHR43547">
    <property type="entry name" value="TWO-COMPONENT HISTIDINE KINASE"/>
    <property type="match status" value="1"/>
</dbReference>
<dbReference type="SUPFAM" id="SSF63829">
    <property type="entry name" value="Calcium-dependent phosphotriesterase"/>
    <property type="match status" value="2"/>
</dbReference>
<dbReference type="PRINTS" id="PR00344">
    <property type="entry name" value="BCTRLSENSOR"/>
</dbReference>
<dbReference type="Pfam" id="PF07495">
    <property type="entry name" value="Y_Y_Y"/>
    <property type="match status" value="1"/>
</dbReference>
<keyword evidence="6 18" id="KW-0418">Kinase</keyword>
<dbReference type="GO" id="GO:0000155">
    <property type="term" value="F:phosphorelay sensor kinase activity"/>
    <property type="evidence" value="ECO:0007669"/>
    <property type="project" value="InterPro"/>
</dbReference>
<dbReference type="Pfam" id="PF00072">
    <property type="entry name" value="Response_reg"/>
    <property type="match status" value="1"/>
</dbReference>
<dbReference type="InterPro" id="IPR003594">
    <property type="entry name" value="HATPase_dom"/>
</dbReference>
<evidence type="ECO:0000259" key="15">
    <source>
        <dbReference type="PROSITE" id="PS01124"/>
    </source>
</evidence>
<dbReference type="Gene3D" id="2.60.40.10">
    <property type="entry name" value="Immunoglobulins"/>
    <property type="match status" value="1"/>
</dbReference>
<dbReference type="InterPro" id="IPR003661">
    <property type="entry name" value="HisK_dim/P_dom"/>
</dbReference>
<evidence type="ECO:0000256" key="5">
    <source>
        <dbReference type="ARBA" id="ARBA00022741"/>
    </source>
</evidence>
<evidence type="ECO:0000256" key="1">
    <source>
        <dbReference type="ARBA" id="ARBA00000085"/>
    </source>
</evidence>
<dbReference type="InterPro" id="IPR009057">
    <property type="entry name" value="Homeodomain-like_sf"/>
</dbReference>
<dbReference type="InterPro" id="IPR018060">
    <property type="entry name" value="HTH_AraC"/>
</dbReference>
<dbReference type="FunFam" id="3.30.565.10:FF:000037">
    <property type="entry name" value="Hybrid sensor histidine kinase/response regulator"/>
    <property type="match status" value="1"/>
</dbReference>
<comment type="catalytic activity">
    <reaction evidence="1">
        <text>ATP + protein L-histidine = ADP + protein N-phospho-L-histidine.</text>
        <dbReference type="EC" id="2.7.13.3"/>
    </reaction>
</comment>
<dbReference type="PANTHER" id="PTHR43547:SF2">
    <property type="entry name" value="HYBRID SIGNAL TRANSDUCTION HISTIDINE KINASE C"/>
    <property type="match status" value="1"/>
</dbReference>
<evidence type="ECO:0000256" key="13">
    <source>
        <dbReference type="SAM" id="Phobius"/>
    </source>
</evidence>
<keyword evidence="4 18" id="KW-0808">Transferase</keyword>
<dbReference type="Pfam" id="PF12833">
    <property type="entry name" value="HTH_18"/>
    <property type="match status" value="1"/>
</dbReference>
<dbReference type="SUPFAM" id="SSF47384">
    <property type="entry name" value="Homodimeric domain of signal transducing histidine kinase"/>
    <property type="match status" value="1"/>
</dbReference>
<evidence type="ECO:0000256" key="12">
    <source>
        <dbReference type="PROSITE-ProRule" id="PRU00169"/>
    </source>
</evidence>
<keyword evidence="13" id="KW-1133">Transmembrane helix</keyword>
<keyword evidence="14" id="KW-0732">Signal</keyword>
<evidence type="ECO:0000313" key="18">
    <source>
        <dbReference type="EMBL" id="CUP89350.1"/>
    </source>
</evidence>
<feature type="domain" description="HTH araC/xylS-type" evidence="15">
    <location>
        <begin position="1232"/>
        <end position="1331"/>
    </location>
</feature>
<keyword evidence="3 12" id="KW-0597">Phosphoprotein</keyword>
<protein>
    <recommendedName>
        <fullName evidence="2">histidine kinase</fullName>
        <ecNumber evidence="2">2.7.13.3</ecNumber>
    </recommendedName>
</protein>
<evidence type="ECO:0000256" key="10">
    <source>
        <dbReference type="ARBA" id="ARBA00023125"/>
    </source>
</evidence>
<dbReference type="Gene3D" id="2.130.10.10">
    <property type="entry name" value="YVTN repeat-like/Quinoprotein amine dehydrogenase"/>
    <property type="match status" value="2"/>
</dbReference>
<dbReference type="SMART" id="SM00448">
    <property type="entry name" value="REC"/>
    <property type="match status" value="1"/>
</dbReference>
<evidence type="ECO:0000256" key="4">
    <source>
        <dbReference type="ARBA" id="ARBA00022679"/>
    </source>
</evidence>
<dbReference type="GO" id="GO:0043565">
    <property type="term" value="F:sequence-specific DNA binding"/>
    <property type="evidence" value="ECO:0007669"/>
    <property type="project" value="InterPro"/>
</dbReference>
<feature type="domain" description="Response regulatory" evidence="17">
    <location>
        <begin position="1085"/>
        <end position="1200"/>
    </location>
</feature>
<keyword evidence="9" id="KW-0805">Transcription regulation</keyword>
<dbReference type="Gene3D" id="1.10.287.130">
    <property type="match status" value="1"/>
</dbReference>
<evidence type="ECO:0000256" key="6">
    <source>
        <dbReference type="ARBA" id="ARBA00022777"/>
    </source>
</evidence>
<organism evidence="18 19">
    <name type="scientific">Bacteroides thetaiotaomicron</name>
    <dbReference type="NCBI Taxonomy" id="818"/>
    <lineage>
        <taxon>Bacteria</taxon>
        <taxon>Pseudomonadati</taxon>
        <taxon>Bacteroidota</taxon>
        <taxon>Bacteroidia</taxon>
        <taxon>Bacteroidales</taxon>
        <taxon>Bacteroidaceae</taxon>
        <taxon>Bacteroides</taxon>
    </lineage>
</organism>
<dbReference type="InterPro" id="IPR011123">
    <property type="entry name" value="Y_Y_Y"/>
</dbReference>
<dbReference type="InterPro" id="IPR005467">
    <property type="entry name" value="His_kinase_dom"/>
</dbReference>
<dbReference type="InterPro" id="IPR013783">
    <property type="entry name" value="Ig-like_fold"/>
</dbReference>
<feature type="modified residue" description="4-aspartylphosphate" evidence="12">
    <location>
        <position position="1133"/>
    </location>
</feature>
<dbReference type="Gene3D" id="1.10.10.60">
    <property type="entry name" value="Homeodomain-like"/>
    <property type="match status" value="2"/>
</dbReference>
<dbReference type="SMART" id="SM00342">
    <property type="entry name" value="HTH_ARAC"/>
    <property type="match status" value="1"/>
</dbReference>
<dbReference type="InterPro" id="IPR001789">
    <property type="entry name" value="Sig_transdc_resp-reg_receiver"/>
</dbReference>
<keyword evidence="11" id="KW-0804">Transcription</keyword>
<keyword evidence="10" id="KW-0238">DNA-binding</keyword>
<feature type="signal peptide" evidence="14">
    <location>
        <begin position="1"/>
        <end position="19"/>
    </location>
</feature>
<feature type="chain" id="PRO_5008032359" description="histidine kinase" evidence="14">
    <location>
        <begin position="20"/>
        <end position="1354"/>
    </location>
</feature>
<dbReference type="EC" id="2.7.13.3" evidence="2"/>
<dbReference type="Proteomes" id="UP000095541">
    <property type="component" value="Unassembled WGS sequence"/>
</dbReference>
<dbReference type="InterPro" id="IPR011110">
    <property type="entry name" value="Reg_prop"/>
</dbReference>
<dbReference type="PROSITE" id="PS00041">
    <property type="entry name" value="HTH_ARAC_FAMILY_1"/>
    <property type="match status" value="1"/>
</dbReference>
<sequence length="1354" mass="155509">MIKTLFSTLSICCLFYWTAGMTAIHAQQIIAKPIPFLDQLSSNEIRTLHQDKQGFIWIGTPDGLVRYDGYETQIFNNNYETPQQLINNNIICFADDEHHIWVGTDKGVNLIRKTDYQIIPFPDPHIIQKPIRDLLTDRNGQTWVATRSEVFKCSSDLKILKKYIFSSSSSSFQACPNAIFEDHSGNIWVTTWGLGIFKYSPNDDSFLNLPPIGNSNNPIRMFQDNEDRYWIATWGDGIWNFLPGAPKNELFRQQTINNPVRNTPEMTFYDITQDNTYKYLWALSHFGLYTLKANEHNELEIVDTEHLSNKNYPIDKSKSYSRVIKDYSGNLWLGAFDRGYSITFEKNKIENHIIDDIQKGIGLDANIICLNKDVKGIIWFNQARYGLCLYNEQSRKIVYGPARNSLYSIDLANIEPSRKDGSMWLGSREASKVWRMKQDEMKISTLEEIDLLKIDPSPGSVSQVFEDKNGNLWIGTENKLFTRGSDSPHISKTPFEISNITDVAEDENGYIWISNKQNIYQLSYDGHPKIVKKHIEEFTFLNDESINSLCIDENNQIWFSTSLGRLLTYNPKTQQVTDQTVAWGLKGNQIRKIRSFGENIWIVYNKYIVRHDLKQAENTTYSVDDDNIFISSFRYGAAFIDAKGCLYAGGHKGFIKIMPANDPPEKTSGNHVLITDVKVDSHSLLFSPHKQNTNNSVCEITLPSDARNIEILFSSFSYTHKKKIKYAYKMDGVDTKWTHIVEGKHSAFYNQLNKGKYLFRIKATDQYGNWIEEESVMTIHRLPAIYETWYAYCLYTIIIIAFIYYSFRVYIRRIKEKNTIKLQEELTLIKLNYFTNISHELLTPLTIISCVADGLEQNDKTSENQISILRANVNRLKRLLQQILDFRKVENGKMIINVCKGDISSFTSEIVASNFQTLAQKKDIRLITQIEEGIQGYLDFDKLDKILFNLLSNAIKYTPEHKQIHLTLKVMHRDGYRYLFIQVEDEGIGIPAKEIKLIFNKFYNNKRLPGCESNGIGLSLTKELITLHHGSIEVQSEANKGSVFTVELPIDKEIYNKQEIQEATVSVDEEAESMIENEESNDKPCILFVDDNKDLRELMRNILGKSYQLITAKNGIEGLELLSGNNIDIAICDLMMPEMDGLEFCRRLKADVQTNHIPVLMLTAKNGTEDQIECYKAGAESYIAKPFEMKILQARIENLLKARESRQLSFRSKTEMNISTLDYQSVDEQFLNSAIECIETHLSESDFDIPQMAMELNMSTSTLTRKFKVITGLTPLGFIRNIKLKHACTMLKDKSVNISEVAYATGFSVPKYFTKCFKDEFGITPTEYQEKMKNAEGSTLANGFHHLPSENDEA</sequence>
<dbReference type="EMBL" id="CZBI01000002">
    <property type="protein sequence ID" value="CUP89350.1"/>
    <property type="molecule type" value="Genomic_DNA"/>
</dbReference>
<dbReference type="GO" id="GO:0003700">
    <property type="term" value="F:DNA-binding transcription factor activity"/>
    <property type="evidence" value="ECO:0007669"/>
    <property type="project" value="InterPro"/>
</dbReference>
<evidence type="ECO:0000259" key="16">
    <source>
        <dbReference type="PROSITE" id="PS50109"/>
    </source>
</evidence>
<proteinExistence type="predicted"/>
<evidence type="ECO:0000313" key="19">
    <source>
        <dbReference type="Proteomes" id="UP000095541"/>
    </source>
</evidence>
<dbReference type="SUPFAM" id="SSF46689">
    <property type="entry name" value="Homeodomain-like"/>
    <property type="match status" value="2"/>
</dbReference>
<dbReference type="SUPFAM" id="SSF55874">
    <property type="entry name" value="ATPase domain of HSP90 chaperone/DNA topoisomerase II/histidine kinase"/>
    <property type="match status" value="1"/>
</dbReference>
<dbReference type="CDD" id="cd00082">
    <property type="entry name" value="HisKA"/>
    <property type="match status" value="1"/>
</dbReference>
<reference evidence="18 19" key="1">
    <citation type="submission" date="2015-09" db="EMBL/GenBank/DDBJ databases">
        <authorList>
            <consortium name="Pathogen Informatics"/>
        </authorList>
    </citation>
    <scope>NUCLEOTIDE SEQUENCE [LARGE SCALE GENOMIC DNA]</scope>
    <source>
        <strain evidence="18 19">2789STDY5834945</strain>
    </source>
</reference>
<evidence type="ECO:0000256" key="3">
    <source>
        <dbReference type="ARBA" id="ARBA00022553"/>
    </source>
</evidence>
<dbReference type="Pfam" id="PF00512">
    <property type="entry name" value="HisKA"/>
    <property type="match status" value="1"/>
</dbReference>
<keyword evidence="13" id="KW-0472">Membrane</keyword>
<dbReference type="Pfam" id="PF02518">
    <property type="entry name" value="HATPase_c"/>
    <property type="match status" value="1"/>
</dbReference>
<feature type="domain" description="Histidine kinase" evidence="16">
    <location>
        <begin position="836"/>
        <end position="1052"/>
    </location>
</feature>
<keyword evidence="7" id="KW-0067">ATP-binding</keyword>
<dbReference type="PROSITE" id="PS50109">
    <property type="entry name" value="HIS_KIN"/>
    <property type="match status" value="1"/>
</dbReference>
<keyword evidence="8" id="KW-0902">Two-component regulatory system</keyword>
<dbReference type="InterPro" id="IPR015943">
    <property type="entry name" value="WD40/YVTN_repeat-like_dom_sf"/>
</dbReference>
<dbReference type="PROSITE" id="PS01124">
    <property type="entry name" value="HTH_ARAC_FAMILY_2"/>
    <property type="match status" value="1"/>
</dbReference>